<dbReference type="EMBL" id="MUYB01000021">
    <property type="protein sequence ID" value="OOS04122.1"/>
    <property type="molecule type" value="Genomic_DNA"/>
</dbReference>
<dbReference type="OrthoDB" id="5689843at2"/>
<protein>
    <recommendedName>
        <fullName evidence="3">Ribbon-helix-helix protein CopG domain-containing protein</fullName>
    </recommendedName>
</protein>
<accession>A0A1T0B218</accession>
<comment type="caution">
    <text evidence="1">The sequence shown here is derived from an EMBL/GenBank/DDBJ whole genome shotgun (WGS) entry which is preliminary data.</text>
</comment>
<gene>
    <name evidence="1" type="ORF">B0188_05500</name>
</gene>
<dbReference type="AlphaFoldDB" id="A0A1T0B218"/>
<sequence length="74" mass="8451">MAYAKTEHSRQLRIKTANAWNKKQLEEGKVKRMTLQFSADDADELDAIAKELGLSRPQAIKRLCEVYRSQAVSN</sequence>
<proteinExistence type="predicted"/>
<evidence type="ECO:0000313" key="1">
    <source>
        <dbReference type="EMBL" id="OOS04122.1"/>
    </source>
</evidence>
<evidence type="ECO:0000313" key="2">
    <source>
        <dbReference type="Proteomes" id="UP000190023"/>
    </source>
</evidence>
<evidence type="ECO:0008006" key="3">
    <source>
        <dbReference type="Google" id="ProtNLM"/>
    </source>
</evidence>
<reference evidence="1 2" key="1">
    <citation type="submission" date="2017-02" db="EMBL/GenBank/DDBJ databases">
        <title>Draft genome sequence of Haemophilus felis CCUG 31170 type strain.</title>
        <authorList>
            <person name="Engstrom-Jakobsson H."/>
            <person name="Salva-Serra F."/>
            <person name="Thorell K."/>
            <person name="Gonzales-Siles L."/>
            <person name="Karlsson R."/>
            <person name="Boulund F."/>
            <person name="Engstrand L."/>
            <person name="Kristiansson E."/>
            <person name="Moore E."/>
        </authorList>
    </citation>
    <scope>NUCLEOTIDE SEQUENCE [LARGE SCALE GENOMIC DNA]</scope>
    <source>
        <strain evidence="1 2">CCUG 31170</strain>
    </source>
</reference>
<organism evidence="1 2">
    <name type="scientific">[Haemophilus] felis</name>
    <dbReference type="NCBI Taxonomy" id="123822"/>
    <lineage>
        <taxon>Bacteria</taxon>
        <taxon>Pseudomonadati</taxon>
        <taxon>Pseudomonadota</taxon>
        <taxon>Gammaproteobacteria</taxon>
        <taxon>Pasteurellales</taxon>
        <taxon>Pasteurellaceae</taxon>
    </lineage>
</organism>
<keyword evidence="2" id="KW-1185">Reference proteome</keyword>
<dbReference type="Proteomes" id="UP000190023">
    <property type="component" value="Unassembled WGS sequence"/>
</dbReference>
<name>A0A1T0B218_9PAST</name>